<dbReference type="SUPFAM" id="SSF50475">
    <property type="entry name" value="FMN-binding split barrel"/>
    <property type="match status" value="1"/>
</dbReference>
<organism evidence="1 2">
    <name type="scientific">Campylobacter rectus</name>
    <name type="common">Wolinella recta</name>
    <dbReference type="NCBI Taxonomy" id="203"/>
    <lineage>
        <taxon>Bacteria</taxon>
        <taxon>Pseudomonadati</taxon>
        <taxon>Campylobacterota</taxon>
        <taxon>Epsilonproteobacteria</taxon>
        <taxon>Campylobacterales</taxon>
        <taxon>Campylobacteraceae</taxon>
        <taxon>Campylobacter</taxon>
    </lineage>
</organism>
<dbReference type="AlphaFoldDB" id="A0A6G5QJW2"/>
<protein>
    <submittedName>
        <fullName evidence="1">Pyridoxamine 5'-phosphate oxidase-related, FMN-binding protein</fullName>
    </submittedName>
</protein>
<dbReference type="KEGG" id="crx:CRECT_0053"/>
<sequence>MRRKDRELSAQDGLAIIDASEYGTISCIADDGEIFSVPVSVVREGASLFLHGAPAGTKAKLLNGGKEATLVCVSYARVPVLTDEQLDAIKDDGKALAAKVFTTEYKSAVAKVKAYLVTDEVARLHALRLLCEKYTPAYMSAFDVAAAHGLKATNIYELKIESITAKAKIIRD</sequence>
<dbReference type="InterPro" id="IPR024747">
    <property type="entry name" value="Pyridox_Oxase-rel"/>
</dbReference>
<dbReference type="Pfam" id="PF12900">
    <property type="entry name" value="Pyridox_ox_2"/>
    <property type="match status" value="1"/>
</dbReference>
<gene>
    <name evidence="1" type="ORF">CRECT_0053</name>
</gene>
<dbReference type="EMBL" id="CP012543">
    <property type="protein sequence ID" value="QCD45766.1"/>
    <property type="molecule type" value="Genomic_DNA"/>
</dbReference>
<name>A0A6G5QJW2_CAMRE</name>
<evidence type="ECO:0000313" key="2">
    <source>
        <dbReference type="Proteomes" id="UP000502377"/>
    </source>
</evidence>
<dbReference type="PANTHER" id="PTHR34071:SF2">
    <property type="entry name" value="FLAVIN-NUCLEOTIDE-BINDING PROTEIN"/>
    <property type="match status" value="1"/>
</dbReference>
<reference evidence="1 2" key="1">
    <citation type="submission" date="2016-07" db="EMBL/GenBank/DDBJ databases">
        <title>Comparative genomics of the Campylobacter concisus group.</title>
        <authorList>
            <person name="Miller W.G."/>
            <person name="Yee E."/>
            <person name="Chapman M.H."/>
            <person name="Huynh S."/>
            <person name="Bono J.L."/>
            <person name="On S.L.W."/>
            <person name="StLeger J."/>
            <person name="Foster G."/>
            <person name="Parker C.T."/>
        </authorList>
    </citation>
    <scope>NUCLEOTIDE SEQUENCE [LARGE SCALE GENOMIC DNA]</scope>
    <source>
        <strain evidence="1 2">ATCC 33238</strain>
    </source>
</reference>
<dbReference type="RefSeq" id="WP_002943507.1">
    <property type="nucleotide sequence ID" value="NZ_CP012543.1"/>
</dbReference>
<dbReference type="Proteomes" id="UP000502377">
    <property type="component" value="Chromosome"/>
</dbReference>
<proteinExistence type="predicted"/>
<dbReference type="InterPro" id="IPR012349">
    <property type="entry name" value="Split_barrel_FMN-bd"/>
</dbReference>
<accession>A0A6G5QJW2</accession>
<dbReference type="PANTHER" id="PTHR34071">
    <property type="entry name" value="5-NITROIMIDAZOLE ANTIBIOTICS RESISTANCE PROTEIN, NIMA-FAMILY-RELATED PROTEIN-RELATED"/>
    <property type="match status" value="1"/>
</dbReference>
<evidence type="ECO:0000313" key="1">
    <source>
        <dbReference type="EMBL" id="QCD45766.1"/>
    </source>
</evidence>
<dbReference type="Gene3D" id="2.30.110.10">
    <property type="entry name" value="Electron Transport, Fmn-binding Protein, Chain A"/>
    <property type="match status" value="1"/>
</dbReference>